<evidence type="ECO:0000259" key="14">
    <source>
        <dbReference type="PROSITE" id="PS50053"/>
    </source>
</evidence>
<dbReference type="FunFam" id="3.40.50.1000:FF:000050">
    <property type="entry name" value="Ubiquitin-like domain-containing CTD phosphatase 1"/>
    <property type="match status" value="1"/>
</dbReference>
<dbReference type="PANTHER" id="PTHR48493:SF1">
    <property type="entry name" value="UBIQUITIN-LIKE DOMAIN-CONTAINING CTD PHOSPHATASE 1"/>
    <property type="match status" value="1"/>
</dbReference>
<dbReference type="HOGENOM" id="CLU_046931_1_0_1"/>
<evidence type="ECO:0000256" key="10">
    <source>
        <dbReference type="ARBA" id="ARBA00032039"/>
    </source>
</evidence>
<dbReference type="GO" id="GO:0090364">
    <property type="term" value="P:regulation of proteasome assembly"/>
    <property type="evidence" value="ECO:0000318"/>
    <property type="project" value="GO_Central"/>
</dbReference>
<dbReference type="InterPro" id="IPR011943">
    <property type="entry name" value="HAD-SF_hydro_IIID"/>
</dbReference>
<feature type="domain" description="FCP1 homology" evidence="15">
    <location>
        <begin position="135"/>
        <end position="296"/>
    </location>
</feature>
<dbReference type="STRING" id="7719.ENSCINP00000024400"/>
<keyword evidence="8" id="KW-0904">Protein phosphatase</keyword>
<evidence type="ECO:0000256" key="6">
    <source>
        <dbReference type="ARBA" id="ARBA00022801"/>
    </source>
</evidence>
<evidence type="ECO:0000256" key="8">
    <source>
        <dbReference type="ARBA" id="ARBA00022912"/>
    </source>
</evidence>
<dbReference type="FunFam" id="3.10.20.90:FF:000060">
    <property type="entry name" value="ubiquitin-like domain-containing CTD phosphatase 1"/>
    <property type="match status" value="1"/>
</dbReference>
<reference evidence="16" key="4">
    <citation type="submission" date="2025-09" db="UniProtKB">
        <authorList>
            <consortium name="Ensembl"/>
        </authorList>
    </citation>
    <scope>IDENTIFICATION</scope>
</reference>
<dbReference type="InterPro" id="IPR036412">
    <property type="entry name" value="HAD-like_sf"/>
</dbReference>
<dbReference type="GO" id="GO:0005634">
    <property type="term" value="C:nucleus"/>
    <property type="evidence" value="ECO:0000318"/>
    <property type="project" value="GO_Central"/>
</dbReference>
<evidence type="ECO:0000256" key="2">
    <source>
        <dbReference type="ARBA" id="ARBA00004123"/>
    </source>
</evidence>
<comment type="cofactor">
    <cofactor evidence="1">
        <name>Mg(2+)</name>
        <dbReference type="ChEBI" id="CHEBI:18420"/>
    </cofactor>
</comment>
<comment type="catalytic activity">
    <reaction evidence="11">
        <text>O-phospho-L-seryl-[protein] + H2O = L-seryl-[protein] + phosphate</text>
        <dbReference type="Rhea" id="RHEA:20629"/>
        <dbReference type="Rhea" id="RHEA-COMP:9863"/>
        <dbReference type="Rhea" id="RHEA-COMP:11604"/>
        <dbReference type="ChEBI" id="CHEBI:15377"/>
        <dbReference type="ChEBI" id="CHEBI:29999"/>
        <dbReference type="ChEBI" id="CHEBI:43474"/>
        <dbReference type="ChEBI" id="CHEBI:83421"/>
        <dbReference type="EC" id="3.1.3.16"/>
    </reaction>
</comment>
<dbReference type="EC" id="3.1.3.16" evidence="3"/>
<dbReference type="GO" id="GO:0046872">
    <property type="term" value="F:metal ion binding"/>
    <property type="evidence" value="ECO:0007669"/>
    <property type="project" value="UniProtKB-KW"/>
</dbReference>
<dbReference type="InterPro" id="IPR004274">
    <property type="entry name" value="FCP1_dom"/>
</dbReference>
<evidence type="ECO:0000256" key="3">
    <source>
        <dbReference type="ARBA" id="ARBA00013081"/>
    </source>
</evidence>
<dbReference type="SMART" id="SM00213">
    <property type="entry name" value="UBQ"/>
    <property type="match status" value="1"/>
</dbReference>
<dbReference type="Ensembl" id="ENSCINT00000024646.2">
    <property type="protein sequence ID" value="ENSCINP00000024400.2"/>
    <property type="gene ID" value="ENSCING00000006308.3"/>
</dbReference>
<reference evidence="16" key="2">
    <citation type="journal article" date="2008" name="Genome Biol.">
        <title>Improved genome assembly and evidence-based global gene model set for the chordate Ciona intestinalis: new insight into intron and operon populations.</title>
        <authorList>
            <person name="Satou Y."/>
            <person name="Mineta K."/>
            <person name="Ogasawara M."/>
            <person name="Sasakura Y."/>
            <person name="Shoguchi E."/>
            <person name="Ueno K."/>
            <person name="Yamada L."/>
            <person name="Matsumoto J."/>
            <person name="Wasserscheid J."/>
            <person name="Dewar K."/>
            <person name="Wiley G.B."/>
            <person name="Macmil S.L."/>
            <person name="Roe B.A."/>
            <person name="Zeller R.W."/>
            <person name="Hastings K.E."/>
            <person name="Lemaire P."/>
            <person name="Lindquist E."/>
            <person name="Endo T."/>
            <person name="Hotta K."/>
            <person name="Inaba K."/>
        </authorList>
    </citation>
    <scope>NUCLEOTIDE SEQUENCE [LARGE SCALE GENOMIC DNA]</scope>
    <source>
        <strain evidence="16">wild type</strain>
    </source>
</reference>
<evidence type="ECO:0000256" key="12">
    <source>
        <dbReference type="ARBA" id="ARBA00048336"/>
    </source>
</evidence>
<dbReference type="InterPro" id="IPR023214">
    <property type="entry name" value="HAD_sf"/>
</dbReference>
<reference evidence="16" key="3">
    <citation type="submission" date="2025-08" db="UniProtKB">
        <authorList>
            <consortium name="Ensembl"/>
        </authorList>
    </citation>
    <scope>IDENTIFICATION</scope>
</reference>
<name>F6SGF7_CIOIN</name>
<evidence type="ECO:0000256" key="7">
    <source>
        <dbReference type="ARBA" id="ARBA00022842"/>
    </source>
</evidence>
<dbReference type="GeneTree" id="ENSGT00390000010107"/>
<dbReference type="AlphaFoldDB" id="F6SGF7"/>
<dbReference type="EMBL" id="EAAA01002669">
    <property type="status" value="NOT_ANNOTATED_CDS"/>
    <property type="molecule type" value="Genomic_DNA"/>
</dbReference>
<dbReference type="PANTHER" id="PTHR48493">
    <property type="entry name" value="UBIQUITIN-LIKE DOMAIN-CONTAINING CTD PHOSPHATASE 1"/>
    <property type="match status" value="1"/>
</dbReference>
<dbReference type="NCBIfam" id="TIGR02245">
    <property type="entry name" value="HAD_IIID1"/>
    <property type="match status" value="1"/>
</dbReference>
<keyword evidence="5" id="KW-0479">Metal-binding</keyword>
<evidence type="ECO:0000256" key="11">
    <source>
        <dbReference type="ARBA" id="ARBA00047761"/>
    </source>
</evidence>
<keyword evidence="6" id="KW-0378">Hydrolase</keyword>
<dbReference type="SUPFAM" id="SSF56784">
    <property type="entry name" value="HAD-like"/>
    <property type="match status" value="1"/>
</dbReference>
<sequence>MTDKYKVVIKWNGQNYPLEISPDMTVKDLKLLIEGETKVRSDRQKLLNLKFKGKPAEENAVLTDLKVKPNMKIMMMGTTEENLEEVLGPPPDVGEVINDFDIGDEEEIKLEHMEEHLAKIERRVQTYEVKKINDPREGKKLLVLDVDYTLFDHRSNAEKADELMRPYLHEFLTRAYVNYDIVIWSATSMKWIEVKMKELGVTSNQNYKIAFFMDHGAMITVHTPSYGVIDTKPLGVIWGKYPEFYSAKNTIMFDDLRRNFLMNPQSGLKIRPFKNAHQSRTTDVELQGLSQYLEDISHLDSFKELKHRKWERLETKSEEL</sequence>
<comment type="catalytic activity">
    <reaction evidence="12">
        <text>O-phospho-L-threonyl-[protein] + H2O = L-threonyl-[protein] + phosphate</text>
        <dbReference type="Rhea" id="RHEA:47004"/>
        <dbReference type="Rhea" id="RHEA-COMP:11060"/>
        <dbReference type="Rhea" id="RHEA-COMP:11605"/>
        <dbReference type="ChEBI" id="CHEBI:15377"/>
        <dbReference type="ChEBI" id="CHEBI:30013"/>
        <dbReference type="ChEBI" id="CHEBI:43474"/>
        <dbReference type="ChEBI" id="CHEBI:61977"/>
        <dbReference type="EC" id="3.1.3.16"/>
    </reaction>
</comment>
<keyword evidence="13" id="KW-0175">Coiled coil</keyword>
<evidence type="ECO:0000256" key="13">
    <source>
        <dbReference type="SAM" id="Coils"/>
    </source>
</evidence>
<dbReference type="GO" id="GO:0004722">
    <property type="term" value="F:protein serine/threonine phosphatase activity"/>
    <property type="evidence" value="ECO:0000318"/>
    <property type="project" value="GO_Central"/>
</dbReference>
<feature type="coiled-coil region" evidence="13">
    <location>
        <begin position="103"/>
        <end position="130"/>
    </location>
</feature>
<proteinExistence type="predicted"/>
<protein>
    <recommendedName>
        <fullName evidence="4">Ubiquitin-like domain-containing CTD phosphatase 1</fullName>
        <ecNumber evidence="3">3.1.3.16</ecNumber>
    </recommendedName>
    <alternativeName>
        <fullName evidence="10">Nuclear proteasome inhibitor UBLCP1</fullName>
    </alternativeName>
</protein>
<dbReference type="InParanoid" id="F6SGF7"/>
<dbReference type="CDD" id="cd01813">
    <property type="entry name" value="Ubl_UBLCP1"/>
    <property type="match status" value="1"/>
</dbReference>
<dbReference type="InterPro" id="IPR029071">
    <property type="entry name" value="Ubiquitin-like_domsf"/>
</dbReference>
<dbReference type="InterPro" id="IPR051658">
    <property type="entry name" value="UBLCP1"/>
</dbReference>
<dbReference type="PROSITE" id="PS50053">
    <property type="entry name" value="UBIQUITIN_2"/>
    <property type="match status" value="1"/>
</dbReference>
<dbReference type="PROSITE" id="PS50969">
    <property type="entry name" value="FCP1"/>
    <property type="match status" value="1"/>
</dbReference>
<comment type="subcellular location">
    <subcellularLocation>
        <location evidence="2">Nucleus</location>
    </subcellularLocation>
</comment>
<dbReference type="Gene3D" id="3.40.50.1000">
    <property type="entry name" value="HAD superfamily/HAD-like"/>
    <property type="match status" value="1"/>
</dbReference>
<evidence type="ECO:0000256" key="5">
    <source>
        <dbReference type="ARBA" id="ARBA00022723"/>
    </source>
</evidence>
<evidence type="ECO:0000256" key="1">
    <source>
        <dbReference type="ARBA" id="ARBA00001946"/>
    </source>
</evidence>
<dbReference type="Gene3D" id="3.10.20.90">
    <property type="entry name" value="Phosphatidylinositol 3-kinase Catalytic Subunit, Chain A, domain 1"/>
    <property type="match status" value="1"/>
</dbReference>
<keyword evidence="17" id="KW-1185">Reference proteome</keyword>
<reference evidence="17" key="1">
    <citation type="journal article" date="2002" name="Science">
        <title>The draft genome of Ciona intestinalis: insights into chordate and vertebrate origins.</title>
        <authorList>
            <person name="Dehal P."/>
            <person name="Satou Y."/>
            <person name="Campbell R.K."/>
            <person name="Chapman J."/>
            <person name="Degnan B."/>
            <person name="De Tomaso A."/>
            <person name="Davidson B."/>
            <person name="Di Gregorio A."/>
            <person name="Gelpke M."/>
            <person name="Goodstein D.M."/>
            <person name="Harafuji N."/>
            <person name="Hastings K.E."/>
            <person name="Ho I."/>
            <person name="Hotta K."/>
            <person name="Huang W."/>
            <person name="Kawashima T."/>
            <person name="Lemaire P."/>
            <person name="Martinez D."/>
            <person name="Meinertzhagen I.A."/>
            <person name="Necula S."/>
            <person name="Nonaka M."/>
            <person name="Putnam N."/>
            <person name="Rash S."/>
            <person name="Saiga H."/>
            <person name="Satake M."/>
            <person name="Terry A."/>
            <person name="Yamada L."/>
            <person name="Wang H.G."/>
            <person name="Awazu S."/>
            <person name="Azumi K."/>
            <person name="Boore J."/>
            <person name="Branno M."/>
            <person name="Chin-Bow S."/>
            <person name="DeSantis R."/>
            <person name="Doyle S."/>
            <person name="Francino P."/>
            <person name="Keys D.N."/>
            <person name="Haga S."/>
            <person name="Hayashi H."/>
            <person name="Hino K."/>
            <person name="Imai K.S."/>
            <person name="Inaba K."/>
            <person name="Kano S."/>
            <person name="Kobayashi K."/>
            <person name="Kobayashi M."/>
            <person name="Lee B.I."/>
            <person name="Makabe K.W."/>
            <person name="Manohar C."/>
            <person name="Matassi G."/>
            <person name="Medina M."/>
            <person name="Mochizuki Y."/>
            <person name="Mount S."/>
            <person name="Morishita T."/>
            <person name="Miura S."/>
            <person name="Nakayama A."/>
            <person name="Nishizaka S."/>
            <person name="Nomoto H."/>
            <person name="Ohta F."/>
            <person name="Oishi K."/>
            <person name="Rigoutsos I."/>
            <person name="Sano M."/>
            <person name="Sasaki A."/>
            <person name="Sasakura Y."/>
            <person name="Shoguchi E."/>
            <person name="Shin-i T."/>
            <person name="Spagnuolo A."/>
            <person name="Stainier D."/>
            <person name="Suzuki M.M."/>
            <person name="Tassy O."/>
            <person name="Takatori N."/>
            <person name="Tokuoka M."/>
            <person name="Yagi K."/>
            <person name="Yoshizaki F."/>
            <person name="Wada S."/>
            <person name="Zhang C."/>
            <person name="Hyatt P.D."/>
            <person name="Larimer F."/>
            <person name="Detter C."/>
            <person name="Doggett N."/>
            <person name="Glavina T."/>
            <person name="Hawkins T."/>
            <person name="Richardson P."/>
            <person name="Lucas S."/>
            <person name="Kohara Y."/>
            <person name="Levine M."/>
            <person name="Satoh N."/>
            <person name="Rokhsar D.S."/>
        </authorList>
    </citation>
    <scope>NUCLEOTIDE SEQUENCE [LARGE SCALE GENOMIC DNA]</scope>
</reference>
<keyword evidence="7" id="KW-0460">Magnesium</keyword>
<feature type="domain" description="Ubiquitin-like" evidence="14">
    <location>
        <begin position="5"/>
        <end position="76"/>
    </location>
</feature>
<dbReference type="Pfam" id="PF00240">
    <property type="entry name" value="ubiquitin"/>
    <property type="match status" value="1"/>
</dbReference>
<dbReference type="OMA" id="TVHTPKY"/>
<evidence type="ECO:0000313" key="16">
    <source>
        <dbReference type="Ensembl" id="ENSCINP00000024400.2"/>
    </source>
</evidence>
<dbReference type="SMART" id="SM00577">
    <property type="entry name" value="CPDc"/>
    <property type="match status" value="1"/>
</dbReference>
<evidence type="ECO:0000256" key="4">
    <source>
        <dbReference type="ARBA" id="ARBA00014187"/>
    </source>
</evidence>
<evidence type="ECO:0000313" key="17">
    <source>
        <dbReference type="Proteomes" id="UP000008144"/>
    </source>
</evidence>
<dbReference type="FunCoup" id="F6SGF7">
    <property type="interactions" value="688"/>
</dbReference>
<dbReference type="SUPFAM" id="SSF54236">
    <property type="entry name" value="Ubiquitin-like"/>
    <property type="match status" value="1"/>
</dbReference>
<dbReference type="InterPro" id="IPR000626">
    <property type="entry name" value="Ubiquitin-like_dom"/>
</dbReference>
<dbReference type="Pfam" id="PF03031">
    <property type="entry name" value="NIF"/>
    <property type="match status" value="1"/>
</dbReference>
<evidence type="ECO:0000256" key="9">
    <source>
        <dbReference type="ARBA" id="ARBA00023242"/>
    </source>
</evidence>
<organism evidence="16 17">
    <name type="scientific">Ciona intestinalis</name>
    <name type="common">Transparent sea squirt</name>
    <name type="synonym">Ascidia intestinalis</name>
    <dbReference type="NCBI Taxonomy" id="7719"/>
    <lineage>
        <taxon>Eukaryota</taxon>
        <taxon>Metazoa</taxon>
        <taxon>Chordata</taxon>
        <taxon>Tunicata</taxon>
        <taxon>Ascidiacea</taxon>
        <taxon>Phlebobranchia</taxon>
        <taxon>Cionidae</taxon>
        <taxon>Ciona</taxon>
    </lineage>
</organism>
<dbReference type="Proteomes" id="UP000008144">
    <property type="component" value="Chromosome 8"/>
</dbReference>
<keyword evidence="9" id="KW-0539">Nucleus</keyword>
<accession>F6SGF7</accession>
<evidence type="ECO:0000259" key="15">
    <source>
        <dbReference type="PROSITE" id="PS50969"/>
    </source>
</evidence>